<dbReference type="Gene3D" id="3.60.21.10">
    <property type="match status" value="1"/>
</dbReference>
<dbReference type="GO" id="GO:0009245">
    <property type="term" value="P:lipid A biosynthetic process"/>
    <property type="evidence" value="ECO:0007669"/>
    <property type="project" value="TreeGrafter"/>
</dbReference>
<dbReference type="Pfam" id="PF00149">
    <property type="entry name" value="Metallophos"/>
    <property type="match status" value="1"/>
</dbReference>
<evidence type="ECO:0000313" key="4">
    <source>
        <dbReference type="Proteomes" id="UP000276770"/>
    </source>
</evidence>
<dbReference type="OrthoDB" id="9780884at2"/>
<dbReference type="EMBL" id="RCVZ01000007">
    <property type="protein sequence ID" value="RLQ95070.1"/>
    <property type="molecule type" value="Genomic_DNA"/>
</dbReference>
<proteinExistence type="predicted"/>
<keyword evidence="1" id="KW-0472">Membrane</keyword>
<evidence type="ECO:0000259" key="2">
    <source>
        <dbReference type="Pfam" id="PF00149"/>
    </source>
</evidence>
<keyword evidence="1" id="KW-0812">Transmembrane</keyword>
<dbReference type="PANTHER" id="PTHR31302:SF32">
    <property type="entry name" value="PHOSPHOESTERASE"/>
    <property type="match status" value="1"/>
</dbReference>
<feature type="domain" description="Calcineurin-like phosphoesterase" evidence="2">
    <location>
        <begin position="45"/>
        <end position="202"/>
    </location>
</feature>
<dbReference type="InterPro" id="IPR029052">
    <property type="entry name" value="Metallo-depent_PP-like"/>
</dbReference>
<dbReference type="AlphaFoldDB" id="A0A3L7JX14"/>
<accession>A0A3L7JX14</accession>
<dbReference type="SUPFAM" id="SSF56300">
    <property type="entry name" value="Metallo-dependent phosphatases"/>
    <property type="match status" value="1"/>
</dbReference>
<dbReference type="GO" id="GO:0008758">
    <property type="term" value="F:UDP-2,3-diacylglucosamine hydrolase activity"/>
    <property type="evidence" value="ECO:0007669"/>
    <property type="project" value="TreeGrafter"/>
</dbReference>
<keyword evidence="4" id="KW-1185">Reference proteome</keyword>
<organism evidence="3 4">
    <name type="scientific">Falsibacillus albus</name>
    <dbReference type="NCBI Taxonomy" id="2478915"/>
    <lineage>
        <taxon>Bacteria</taxon>
        <taxon>Bacillati</taxon>
        <taxon>Bacillota</taxon>
        <taxon>Bacilli</taxon>
        <taxon>Bacillales</taxon>
        <taxon>Bacillaceae</taxon>
        <taxon>Falsibacillus</taxon>
    </lineage>
</organism>
<keyword evidence="1" id="KW-1133">Transmembrane helix</keyword>
<reference evidence="3 4" key="1">
    <citation type="submission" date="2018-10" db="EMBL/GenBank/DDBJ databases">
        <title>Falsibacillus sp. genome draft.</title>
        <authorList>
            <person name="Shi S."/>
        </authorList>
    </citation>
    <scope>NUCLEOTIDE SEQUENCE [LARGE SCALE GENOMIC DNA]</scope>
    <source>
        <strain evidence="3 4">GY 10110</strain>
    </source>
</reference>
<dbReference type="GO" id="GO:0016020">
    <property type="term" value="C:membrane"/>
    <property type="evidence" value="ECO:0007669"/>
    <property type="project" value="GOC"/>
</dbReference>
<dbReference type="PANTHER" id="PTHR31302">
    <property type="entry name" value="TRANSMEMBRANE PROTEIN WITH METALLOPHOSPHOESTERASE DOMAIN-RELATED"/>
    <property type="match status" value="1"/>
</dbReference>
<protein>
    <submittedName>
        <fullName evidence="3">Metallophosphoesterase</fullName>
    </submittedName>
</protein>
<evidence type="ECO:0000256" key="1">
    <source>
        <dbReference type="SAM" id="Phobius"/>
    </source>
</evidence>
<dbReference type="InterPro" id="IPR004843">
    <property type="entry name" value="Calcineurin-like_PHP"/>
</dbReference>
<comment type="caution">
    <text evidence="3">The sequence shown here is derived from an EMBL/GenBank/DDBJ whole genome shotgun (WGS) entry which is preliminary data.</text>
</comment>
<sequence length="255" mass="28968">MVYFFMSIILIGIILLIYMYVEAKRNRVLFQTFLFENYPDGADPLRIFFISDIHRRVIHNKIIDEVKSKADIVIIGGDLLERGVSIQKAKENLSLLKEIGPVYFVWGNNDYEVNHEELVSLFHELEIIILKNDSVQLLNDGGNHIHLLGVDDLNQKTARLDKALEGCSKESFKILVSHDPKIMRRVKSDENISLILCGHTHGGQIHIFGYSPYEKGKIYEFGKARLLISNGYGTTGVPLRLGAKPETHVITIQHG</sequence>
<name>A0A3L7JX14_9BACI</name>
<feature type="transmembrane region" description="Helical" evidence="1">
    <location>
        <begin position="6"/>
        <end position="21"/>
    </location>
</feature>
<dbReference type="RefSeq" id="WP_121680726.1">
    <property type="nucleotide sequence ID" value="NZ_RCVZ01000007.1"/>
</dbReference>
<gene>
    <name evidence="3" type="ORF">D9X91_11245</name>
</gene>
<dbReference type="InterPro" id="IPR051158">
    <property type="entry name" value="Metallophosphoesterase_sf"/>
</dbReference>
<evidence type="ECO:0000313" key="3">
    <source>
        <dbReference type="EMBL" id="RLQ95070.1"/>
    </source>
</evidence>
<dbReference type="Proteomes" id="UP000276770">
    <property type="component" value="Unassembled WGS sequence"/>
</dbReference>